<reference evidence="2 3" key="1">
    <citation type="journal article" date="2018" name="Cell">
        <title>The Chara Genome: Secondary Complexity and Implications for Plant Terrestrialization.</title>
        <authorList>
            <person name="Nishiyama T."/>
            <person name="Sakayama H."/>
            <person name="Vries J.D."/>
            <person name="Buschmann H."/>
            <person name="Saint-Marcoux D."/>
            <person name="Ullrich K.K."/>
            <person name="Haas F.B."/>
            <person name="Vanderstraeten L."/>
            <person name="Becker D."/>
            <person name="Lang D."/>
            <person name="Vosolsobe S."/>
            <person name="Rombauts S."/>
            <person name="Wilhelmsson P.K.I."/>
            <person name="Janitza P."/>
            <person name="Kern R."/>
            <person name="Heyl A."/>
            <person name="Rumpler F."/>
            <person name="Villalobos L.I.A.C."/>
            <person name="Clay J.M."/>
            <person name="Skokan R."/>
            <person name="Toyoda A."/>
            <person name="Suzuki Y."/>
            <person name="Kagoshima H."/>
            <person name="Schijlen E."/>
            <person name="Tajeshwar N."/>
            <person name="Catarino B."/>
            <person name="Hetherington A.J."/>
            <person name="Saltykova A."/>
            <person name="Bonnot C."/>
            <person name="Breuninger H."/>
            <person name="Symeonidi A."/>
            <person name="Radhakrishnan G.V."/>
            <person name="Van Nieuwerburgh F."/>
            <person name="Deforce D."/>
            <person name="Chang C."/>
            <person name="Karol K.G."/>
            <person name="Hedrich R."/>
            <person name="Ulvskov P."/>
            <person name="Glockner G."/>
            <person name="Delwiche C.F."/>
            <person name="Petrasek J."/>
            <person name="Van de Peer Y."/>
            <person name="Friml J."/>
            <person name="Beilby M."/>
            <person name="Dolan L."/>
            <person name="Kohara Y."/>
            <person name="Sugano S."/>
            <person name="Fujiyama A."/>
            <person name="Delaux P.-M."/>
            <person name="Quint M."/>
            <person name="TheiBen G."/>
            <person name="Hagemann M."/>
            <person name="Harholt J."/>
            <person name="Dunand C."/>
            <person name="Zachgo S."/>
            <person name="Langdale J."/>
            <person name="Maumus F."/>
            <person name="Straeten D.V.D."/>
            <person name="Gould S.B."/>
            <person name="Rensing S.A."/>
        </authorList>
    </citation>
    <scope>NUCLEOTIDE SEQUENCE [LARGE SCALE GENOMIC DNA]</scope>
    <source>
        <strain evidence="2 3">S276</strain>
    </source>
</reference>
<accession>A0A388LYE7</accession>
<comment type="caution">
    <text evidence="2">The sequence shown here is derived from an EMBL/GenBank/DDBJ whole genome shotgun (WGS) entry which is preliminary data.</text>
</comment>
<feature type="region of interest" description="Disordered" evidence="1">
    <location>
        <begin position="107"/>
        <end position="215"/>
    </location>
</feature>
<dbReference type="Gramene" id="GBG87281">
    <property type="protein sequence ID" value="GBG87281"/>
    <property type="gene ID" value="CBR_g45340"/>
</dbReference>
<evidence type="ECO:0000313" key="2">
    <source>
        <dbReference type="EMBL" id="GBG87281.1"/>
    </source>
</evidence>
<feature type="compositionally biased region" description="Basic residues" evidence="1">
    <location>
        <begin position="197"/>
        <end position="211"/>
    </location>
</feature>
<feature type="compositionally biased region" description="Basic and acidic residues" evidence="1">
    <location>
        <begin position="66"/>
        <end position="79"/>
    </location>
</feature>
<evidence type="ECO:0000256" key="1">
    <source>
        <dbReference type="SAM" id="MobiDB-lite"/>
    </source>
</evidence>
<name>A0A388LYE7_CHABU</name>
<dbReference type="Proteomes" id="UP000265515">
    <property type="component" value="Unassembled WGS sequence"/>
</dbReference>
<feature type="compositionally biased region" description="Basic residues" evidence="1">
    <location>
        <begin position="31"/>
        <end position="40"/>
    </location>
</feature>
<evidence type="ECO:0000313" key="3">
    <source>
        <dbReference type="Proteomes" id="UP000265515"/>
    </source>
</evidence>
<gene>
    <name evidence="2" type="ORF">CBR_g45340</name>
</gene>
<keyword evidence="3" id="KW-1185">Reference proteome</keyword>
<protein>
    <submittedName>
        <fullName evidence="2">Uncharacterized protein</fullName>
    </submittedName>
</protein>
<feature type="compositionally biased region" description="Basic and acidic residues" evidence="1">
    <location>
        <begin position="142"/>
        <end position="160"/>
    </location>
</feature>
<feature type="region of interest" description="Disordered" evidence="1">
    <location>
        <begin position="1"/>
        <end position="79"/>
    </location>
</feature>
<dbReference type="EMBL" id="BFEA01000605">
    <property type="protein sequence ID" value="GBG87281.1"/>
    <property type="molecule type" value="Genomic_DNA"/>
</dbReference>
<organism evidence="2 3">
    <name type="scientific">Chara braunii</name>
    <name type="common">Braun's stonewort</name>
    <dbReference type="NCBI Taxonomy" id="69332"/>
    <lineage>
        <taxon>Eukaryota</taxon>
        <taxon>Viridiplantae</taxon>
        <taxon>Streptophyta</taxon>
        <taxon>Charophyceae</taxon>
        <taxon>Charales</taxon>
        <taxon>Characeae</taxon>
        <taxon>Chara</taxon>
    </lineage>
</organism>
<dbReference type="AlphaFoldDB" id="A0A388LYE7"/>
<sequence>MRKQIEELTTSLAAMQEQVAAENARREEREKRKKEKVGKKRREEEENQKIEEEKCEAERRKKKKEMKIQKEDEDKEKMRKEMMMHMSLHVEGLEERLQHRLANVLKNAKKKGKAKVQESEDSNDSCASYDSDESEVEALSNKTEELTINEKRKRSEEKQIGDSPPMETPKKRHAKQEPARMSERLQLSCRHPPMKISPKRKTPRRGTRAGRKIPTTIGSIEKLKYVTENVRDLADLTVDELKQICKTEDVQWEGKKMQSILAIADKRTQVAYGSHDEEDVEYIADDTGTKEIAEASRDAEEEA</sequence>
<proteinExistence type="predicted"/>
<feature type="compositionally biased region" description="Basic and acidic residues" evidence="1">
    <location>
        <begin position="41"/>
        <end position="59"/>
    </location>
</feature>